<dbReference type="AlphaFoldDB" id="A0A8H3C691"/>
<proteinExistence type="predicted"/>
<organism evidence="1 2">
    <name type="scientific">Rhizoctonia solani</name>
    <dbReference type="NCBI Taxonomy" id="456999"/>
    <lineage>
        <taxon>Eukaryota</taxon>
        <taxon>Fungi</taxon>
        <taxon>Dikarya</taxon>
        <taxon>Basidiomycota</taxon>
        <taxon>Agaricomycotina</taxon>
        <taxon>Agaricomycetes</taxon>
        <taxon>Cantharellales</taxon>
        <taxon>Ceratobasidiaceae</taxon>
        <taxon>Rhizoctonia</taxon>
    </lineage>
</organism>
<comment type="caution">
    <text evidence="1">The sequence shown here is derived from an EMBL/GenBank/DDBJ whole genome shotgun (WGS) entry which is preliminary data.</text>
</comment>
<evidence type="ECO:0000313" key="1">
    <source>
        <dbReference type="EMBL" id="CAE6474910.1"/>
    </source>
</evidence>
<accession>A0A8H3C691</accession>
<dbReference type="Proteomes" id="UP000663840">
    <property type="component" value="Unassembled WGS sequence"/>
</dbReference>
<evidence type="ECO:0000313" key="2">
    <source>
        <dbReference type="Proteomes" id="UP000663840"/>
    </source>
</evidence>
<sequence>MSQFTLFFSLSPFHKFQLWLNMRGLPLNQRDRLDLYFLSVYTTKGSLPQPSHSSQAIPSKYLQIHKKFSPRIYHLIIPLFSHRWRRFPLVFKNKQRWLAHETQGLVDAYKSIQRPASESK</sequence>
<reference evidence="1" key="1">
    <citation type="submission" date="2021-01" db="EMBL/GenBank/DDBJ databases">
        <authorList>
            <person name="Kaushik A."/>
        </authorList>
    </citation>
    <scope>NUCLEOTIDE SEQUENCE</scope>
    <source>
        <strain evidence="1">AG1-1A</strain>
    </source>
</reference>
<name>A0A8H3C691_9AGAM</name>
<protein>
    <submittedName>
        <fullName evidence="1">Uncharacterized protein</fullName>
    </submittedName>
</protein>
<dbReference type="EMBL" id="CAJMWR010003928">
    <property type="protein sequence ID" value="CAE6474910.1"/>
    <property type="molecule type" value="Genomic_DNA"/>
</dbReference>
<gene>
    <name evidence="1" type="ORF">RDB_LOCUS122415</name>
</gene>